<proteinExistence type="inferred from homology"/>
<keyword evidence="3 11" id="KW-0808">Transferase</keyword>
<dbReference type="InterPro" id="IPR004013">
    <property type="entry name" value="PHP_dom"/>
</dbReference>
<evidence type="ECO:0000256" key="11">
    <source>
        <dbReference type="HAMAP-Rule" id="MF_00356"/>
    </source>
</evidence>
<dbReference type="NCBIfam" id="TIGR01405">
    <property type="entry name" value="polC_Gram_pos"/>
    <property type="match status" value="1"/>
</dbReference>
<dbReference type="GO" id="GO:0005737">
    <property type="term" value="C:cytoplasm"/>
    <property type="evidence" value="ECO:0007669"/>
    <property type="project" value="UniProtKB-SubCell"/>
</dbReference>
<dbReference type="Gene3D" id="3.20.20.140">
    <property type="entry name" value="Metal-dependent hydrolases"/>
    <property type="match status" value="2"/>
</dbReference>
<keyword evidence="2 11" id="KW-0963">Cytoplasm</keyword>
<dbReference type="SMART" id="SM00479">
    <property type="entry name" value="EXOIII"/>
    <property type="match status" value="1"/>
</dbReference>
<feature type="domain" description="Polymerase/histidinol phosphatase N-terminal" evidence="13">
    <location>
        <begin position="346"/>
        <end position="421"/>
    </location>
</feature>
<keyword evidence="15" id="KW-1185">Reference proteome</keyword>
<dbReference type="Proteomes" id="UP000254792">
    <property type="component" value="Chromosome"/>
</dbReference>
<dbReference type="PANTHER" id="PTHR32294">
    <property type="entry name" value="DNA POLYMERASE III SUBUNIT ALPHA"/>
    <property type="match status" value="1"/>
</dbReference>
<evidence type="ECO:0000313" key="14">
    <source>
        <dbReference type="EMBL" id="AXK51268.1"/>
    </source>
</evidence>
<dbReference type="GO" id="GO:0003677">
    <property type="term" value="F:DNA binding"/>
    <property type="evidence" value="ECO:0007669"/>
    <property type="project" value="UniProtKB-UniRule"/>
</dbReference>
<protein>
    <recommendedName>
        <fullName evidence="11">DNA polymerase III PolC-type</fullName>
        <shortName evidence="11">PolIII</shortName>
        <ecNumber evidence="11">2.7.7.7</ecNumber>
    </recommendedName>
</protein>
<dbReference type="SUPFAM" id="SSF53098">
    <property type="entry name" value="Ribonuclease H-like"/>
    <property type="match status" value="1"/>
</dbReference>
<dbReference type="FunFam" id="3.30.420.10:FF:000045">
    <property type="entry name" value="3'-5' exonuclease DinG"/>
    <property type="match status" value="1"/>
</dbReference>
<dbReference type="RefSeq" id="WP_115558174.1">
    <property type="nucleotide sequence ID" value="NZ_CP031376.1"/>
</dbReference>
<dbReference type="InterPro" id="IPR011708">
    <property type="entry name" value="DNA_pol3_alpha_NTPase_dom"/>
</dbReference>
<dbReference type="InterPro" id="IPR029460">
    <property type="entry name" value="DNAPol_HHH"/>
</dbReference>
<reference evidence="14 15" key="1">
    <citation type="submission" date="2018-07" db="EMBL/GenBank/DDBJ databases">
        <title>Complete genome sequence of Spiroplasma alleghenense PLHS-1 (ATCC 51752).</title>
        <authorList>
            <person name="Chou L."/>
            <person name="Lee T.-Y."/>
            <person name="Tsai Y.-M."/>
            <person name="Kuo C.-H."/>
        </authorList>
    </citation>
    <scope>NUCLEOTIDE SEQUENCE [LARGE SCALE GENOMIC DNA]</scope>
    <source>
        <strain evidence="14 15">PLHS-1</strain>
    </source>
</reference>
<keyword evidence="8 11" id="KW-0269">Exonuclease</keyword>
<dbReference type="Gene3D" id="3.30.420.10">
    <property type="entry name" value="Ribonuclease H-like superfamily/Ribonuclease H"/>
    <property type="match status" value="1"/>
</dbReference>
<dbReference type="InterPro" id="IPR004805">
    <property type="entry name" value="DnaE2/DnaE/PolC"/>
</dbReference>
<dbReference type="GO" id="GO:0006261">
    <property type="term" value="P:DNA-templated DNA replication"/>
    <property type="evidence" value="ECO:0007669"/>
    <property type="project" value="UniProtKB-UniRule"/>
</dbReference>
<keyword evidence="7 11" id="KW-0378">Hydrolase</keyword>
<dbReference type="OrthoDB" id="9804290at2"/>
<dbReference type="InterPro" id="IPR012337">
    <property type="entry name" value="RNaseH-like_sf"/>
</dbReference>
<dbReference type="Pfam" id="PF02811">
    <property type="entry name" value="PHP"/>
    <property type="match status" value="1"/>
</dbReference>
<dbReference type="InterPro" id="IPR040982">
    <property type="entry name" value="DNA_pol3_finger"/>
</dbReference>
<dbReference type="InterPro" id="IPR003141">
    <property type="entry name" value="Pol/His_phosphatase_N"/>
</dbReference>
<comment type="subcellular location">
    <subcellularLocation>
        <location evidence="11">Cytoplasm</location>
    </subcellularLocation>
</comment>
<evidence type="ECO:0000256" key="3">
    <source>
        <dbReference type="ARBA" id="ARBA00022679"/>
    </source>
</evidence>
<keyword evidence="4 11" id="KW-0548">Nucleotidyltransferase</keyword>
<dbReference type="InterPro" id="IPR036397">
    <property type="entry name" value="RNaseH_sf"/>
</dbReference>
<dbReference type="Pfam" id="PF07733">
    <property type="entry name" value="DNA_pol3_alpha"/>
    <property type="match status" value="1"/>
</dbReference>
<evidence type="ECO:0000256" key="2">
    <source>
        <dbReference type="ARBA" id="ARBA00022490"/>
    </source>
</evidence>
<evidence type="ECO:0000256" key="7">
    <source>
        <dbReference type="ARBA" id="ARBA00022801"/>
    </source>
</evidence>
<evidence type="ECO:0000313" key="15">
    <source>
        <dbReference type="Proteomes" id="UP000254792"/>
    </source>
</evidence>
<comment type="similarity">
    <text evidence="11">Belongs to the DNA polymerase type-C family. PolC subfamily.</text>
</comment>
<dbReference type="EMBL" id="CP031376">
    <property type="protein sequence ID" value="AXK51268.1"/>
    <property type="molecule type" value="Genomic_DNA"/>
</dbReference>
<dbReference type="CDD" id="cd07435">
    <property type="entry name" value="PHP_PolIIIA_POLC"/>
    <property type="match status" value="1"/>
</dbReference>
<name>A0A345Z3T9_9MOLU</name>
<evidence type="ECO:0000256" key="4">
    <source>
        <dbReference type="ARBA" id="ARBA00022695"/>
    </source>
</evidence>
<dbReference type="Pfam" id="PF00929">
    <property type="entry name" value="RNase_T"/>
    <property type="match status" value="1"/>
</dbReference>
<dbReference type="InterPro" id="IPR006054">
    <property type="entry name" value="DnaQ"/>
</dbReference>
<dbReference type="GO" id="GO:0003887">
    <property type="term" value="F:DNA-directed DNA polymerase activity"/>
    <property type="evidence" value="ECO:0007669"/>
    <property type="project" value="UniProtKB-UniRule"/>
</dbReference>
<sequence>MDSTLKSFFTAMSVELHESHKEHFKNSKIIGRQIFDVKKNRVTVKISIQNFLPTEVLKTIEEQLLNNPVCGSKLVFQVSNDEMSHDLVWDYFQFIIKYKAEFKNGFVENLRENEFTFKNNIINLCVNDETEKNLWENHLNFYIKKFQDYGFNNLKFNFEVKPSGVDVIAKADESYAETNQKVKKIREQPNNNFESKKTDSNNEVVKEKKTFFRKPKADLEVPTYQELGDIEDGAQNVIIHARIIKKSIKFSPKSGRNIYTFVITDETSSLQANFFQRLAGVPNLFDEIEKDHPEYENIVRIGDWVGMSGSLRWNEYSKDNVFYIDEFKKIDRIQKTRMDLSETKRVELHTHSKMSVMDGVSTIADYLEYADKWGHSAIALTDHLNVQAFPEAAQALSKINKNRDKDNKLKMIYGVEMNMLNNDFWLVKNNQGKQLSQEEFVFFDLETTGLSPEYDEIIEFGAVVYDPKTGETAKIDILIKPSEPLSAFTTDLTGITDEMLENKPTIQESFGEIMEIIKNKILVAHNANFDLNFLKAWSQKLGYGPVDNTVIDTLTIARNFYPKIKNHRLGTVAKAVGVLYDERVAHRGDYDAEVLKAVYDRIVIEVKKQYSLIVDSDWNQIIPENEKENANYIKTRGYHINVLAKNQEGLKDLYKLISHSHTKNFFGSPKIFKDKILEVRQKNNILIGSGCVNGEIFELARTGLETDLIAAMQNYDYIEVQPLSVYKNLIQTGDLNQKGLQTIVEKIISLAQSLNKLVVATSDAHYVNPQLKSIREVFINSKGLGGSNHPLYDFKQRVTDYPEQHLRTTAEMLEEFEFLNNSKLINDLVITNTNLIAEQISSEISPLKSGSYPPKIDNVDKMLKDLCYENARKLYGEQLPEIVAKRLEKELTSIIKHGFAVVYWISHKLVAQSLEDGYLVGSRGSVGSSFVATTSLITEVNPLKAHYRCPKCKYSDFNTPLEIKCGYDLPPKPCPKCETPLVGDGHDIPFETFLGFDGDKVPDIDLNFSGEYQARAHNFTKDMFGENNVFRAGTIATVADKTAYGYVKAYFEKVYGIDNNQRRVEVERIADLATGVKRTTGQHPGGIVILPAEFEIEDFTPVNYPADDTSSTWLTTHFDFHSIHDNLLKMDILGHVDPTALKMLKDLTGVDPIEIPTNDEKVYQLFSGLESLHIKPGEINGETTGAIGIPEFGTQFVRAMLRETKPQTFADLVQISGLSHGTDVWVNNAQDLIKEKVANISTVIGCRDDIMVYLLSKGLEPSVAFSIMESVRKGNGIPKPEWVTEMLKNGVPQWYIDSCLKIKYMFPKAHATAYVLMAYRVAWYKIYYPEEYYATYFSTRADAFDLSTVLLGVNAVKEKLQELETRLSRNELISSKERALITVYEIMLEMFARGVKIKNIDFKSSDASKFKIIVDKKTQEKTIIPPFNVIDSLGEAVAQSIVLARDERQFTSINDLKNRTQVTKTQIKIFDQLQITNSLENDEQLKFDF</sequence>
<dbReference type="Pfam" id="PF17657">
    <property type="entry name" value="DNA_pol3_finger"/>
    <property type="match status" value="1"/>
</dbReference>
<keyword evidence="9 11" id="KW-0239">DNA-directed DNA polymerase</keyword>
<accession>A0A345Z3T9</accession>
<dbReference type="NCBIfam" id="TIGR00573">
    <property type="entry name" value="dnaq"/>
    <property type="match status" value="1"/>
</dbReference>
<dbReference type="CDD" id="cd06127">
    <property type="entry name" value="DEDDh"/>
    <property type="match status" value="1"/>
</dbReference>
<keyword evidence="5 11" id="KW-0235">DNA replication</keyword>
<dbReference type="HAMAP" id="MF_00356">
    <property type="entry name" value="DNApol_PolC"/>
    <property type="match status" value="1"/>
</dbReference>
<gene>
    <name evidence="11 14" type="primary">polC</name>
    <name evidence="14" type="ORF">SALLE_v1c05960</name>
</gene>
<dbReference type="Gene3D" id="2.40.50.140">
    <property type="entry name" value="Nucleic acid-binding proteins"/>
    <property type="match status" value="1"/>
</dbReference>
<dbReference type="InterPro" id="IPR013520">
    <property type="entry name" value="Ribonucl_H"/>
</dbReference>
<organism evidence="14 15">
    <name type="scientific">Spiroplasma alleghenense</name>
    <dbReference type="NCBI Taxonomy" id="216931"/>
    <lineage>
        <taxon>Bacteria</taxon>
        <taxon>Bacillati</taxon>
        <taxon>Mycoplasmatota</taxon>
        <taxon>Mollicutes</taxon>
        <taxon>Entomoplasmatales</taxon>
        <taxon>Spiroplasmataceae</taxon>
        <taxon>Spiroplasma</taxon>
    </lineage>
</organism>
<comment type="function">
    <text evidence="1 11">Required for replicative DNA synthesis. This DNA polymerase also exhibits 3' to 5' exonuclease activity.</text>
</comment>
<dbReference type="Gene3D" id="1.10.150.700">
    <property type="entry name" value="PolC, middle finger domain"/>
    <property type="match status" value="2"/>
</dbReference>
<evidence type="ECO:0000256" key="10">
    <source>
        <dbReference type="ARBA" id="ARBA00049244"/>
    </source>
</evidence>
<dbReference type="SMART" id="SM00481">
    <property type="entry name" value="POLIIIAc"/>
    <property type="match status" value="1"/>
</dbReference>
<evidence type="ECO:0000259" key="12">
    <source>
        <dbReference type="SMART" id="SM00479"/>
    </source>
</evidence>
<dbReference type="EC" id="2.7.7.7" evidence="11"/>
<dbReference type="NCBIfam" id="NF001688">
    <property type="entry name" value="PRK00448.1"/>
    <property type="match status" value="1"/>
</dbReference>
<dbReference type="InterPro" id="IPR044923">
    <property type="entry name" value="PolC_middle_finger_sf"/>
</dbReference>
<evidence type="ECO:0000256" key="8">
    <source>
        <dbReference type="ARBA" id="ARBA00022839"/>
    </source>
</evidence>
<feature type="domain" description="Exonuclease" evidence="12">
    <location>
        <begin position="439"/>
        <end position="608"/>
    </location>
</feature>
<evidence type="ECO:0000259" key="13">
    <source>
        <dbReference type="SMART" id="SM00481"/>
    </source>
</evidence>
<dbReference type="Gene3D" id="3.30.1900.20">
    <property type="match status" value="2"/>
</dbReference>
<dbReference type="InterPro" id="IPR012340">
    <property type="entry name" value="NA-bd_OB-fold"/>
</dbReference>
<dbReference type="Gene3D" id="1.10.150.870">
    <property type="match status" value="1"/>
</dbReference>
<dbReference type="Pfam" id="PF14579">
    <property type="entry name" value="HHH_6"/>
    <property type="match status" value="1"/>
</dbReference>
<evidence type="ECO:0000256" key="5">
    <source>
        <dbReference type="ARBA" id="ARBA00022705"/>
    </source>
</evidence>
<keyword evidence="6 11" id="KW-0540">Nuclease</keyword>
<evidence type="ECO:0000256" key="1">
    <source>
        <dbReference type="ARBA" id="ARBA00003452"/>
    </source>
</evidence>
<dbReference type="GO" id="GO:0008408">
    <property type="term" value="F:3'-5' exonuclease activity"/>
    <property type="evidence" value="ECO:0007669"/>
    <property type="project" value="UniProtKB-UniRule"/>
</dbReference>
<dbReference type="InterPro" id="IPR006308">
    <property type="entry name" value="Pol_III_a_PolC-type_gram_pos"/>
</dbReference>
<evidence type="ECO:0000256" key="9">
    <source>
        <dbReference type="ARBA" id="ARBA00022932"/>
    </source>
</evidence>
<dbReference type="KEGG" id="salx:SALLE_v1c05960"/>
<dbReference type="PANTHER" id="PTHR32294:SF5">
    <property type="entry name" value="DNA POLYMERASE III POLC-TYPE"/>
    <property type="match status" value="1"/>
</dbReference>
<evidence type="ECO:0000256" key="6">
    <source>
        <dbReference type="ARBA" id="ARBA00022722"/>
    </source>
</evidence>
<comment type="catalytic activity">
    <reaction evidence="10 11">
        <text>DNA(n) + a 2'-deoxyribonucleoside 5'-triphosphate = DNA(n+1) + diphosphate</text>
        <dbReference type="Rhea" id="RHEA:22508"/>
        <dbReference type="Rhea" id="RHEA-COMP:17339"/>
        <dbReference type="Rhea" id="RHEA-COMP:17340"/>
        <dbReference type="ChEBI" id="CHEBI:33019"/>
        <dbReference type="ChEBI" id="CHEBI:61560"/>
        <dbReference type="ChEBI" id="CHEBI:173112"/>
        <dbReference type="EC" id="2.7.7.7"/>
    </reaction>
</comment>